<sequence>MKLEQIEESGGIYTDLNHEAHEKTQKKNIPWRVRFTGEVPYAKDIAQQISGCTKDHFASENDVCEISQTHKKGCEITSQQTADFATLRSGLSTCGIRLPLLRETSRGKHSTVQKGCEIILQQKGDFAALRKILPSAWSDQLAMAVTPSFQLQIVPRLKHWIVEFLSFETTYSMHKLDFRKCSKSG</sequence>
<organism evidence="1">
    <name type="scientific">Vitis vinifera</name>
    <name type="common">Grape</name>
    <dbReference type="NCBI Taxonomy" id="29760"/>
    <lineage>
        <taxon>Eukaryota</taxon>
        <taxon>Viridiplantae</taxon>
        <taxon>Streptophyta</taxon>
        <taxon>Embryophyta</taxon>
        <taxon>Tracheophyta</taxon>
        <taxon>Spermatophyta</taxon>
        <taxon>Magnoliopsida</taxon>
        <taxon>eudicotyledons</taxon>
        <taxon>Gunneridae</taxon>
        <taxon>Pentapetalae</taxon>
        <taxon>rosids</taxon>
        <taxon>Vitales</taxon>
        <taxon>Vitaceae</taxon>
        <taxon>Viteae</taxon>
        <taxon>Vitis</taxon>
    </lineage>
</organism>
<reference evidence="1" key="1">
    <citation type="journal article" date="2007" name="PLoS ONE">
        <title>The first genome sequence of an elite grapevine cultivar (Pinot noir Vitis vinifera L.): coping with a highly heterozygous genome.</title>
        <authorList>
            <person name="Velasco R."/>
            <person name="Zharkikh A."/>
            <person name="Troggio M."/>
            <person name="Cartwright D.A."/>
            <person name="Cestaro A."/>
            <person name="Pruss D."/>
            <person name="Pindo M."/>
            <person name="FitzGerald L.M."/>
            <person name="Vezzulli S."/>
            <person name="Reid J."/>
            <person name="Malacarne G."/>
            <person name="Iliev D."/>
            <person name="Coppola G."/>
            <person name="Wardell B."/>
            <person name="Micheletti D."/>
            <person name="Macalma T."/>
            <person name="Facci M."/>
            <person name="Mitchell J.T."/>
            <person name="Perazzolli M."/>
            <person name="Eldredge G."/>
            <person name="Gatto P."/>
            <person name="Oyzerski R."/>
            <person name="Moretto M."/>
            <person name="Gutin N."/>
            <person name="Stefanini M."/>
            <person name="Chen Y."/>
            <person name="Segala C."/>
            <person name="Davenport C."/>
            <person name="Dematte L."/>
            <person name="Mraz A."/>
            <person name="Battilana J."/>
            <person name="Stormo K."/>
            <person name="Costa F."/>
            <person name="Tao Q."/>
            <person name="Si-Ammour A."/>
            <person name="Harkins T."/>
            <person name="Lackey A."/>
            <person name="Perbost C."/>
            <person name="Taillon B."/>
            <person name="Stella A."/>
            <person name="Solovyev V."/>
            <person name="Fawcett J.A."/>
            <person name="Sterck L."/>
            <person name="Vandepoele K."/>
            <person name="Grando S.M."/>
            <person name="Toppo S."/>
            <person name="Moser C."/>
            <person name="Lanchbury J."/>
            <person name="Bogden R."/>
            <person name="Skolnick M."/>
            <person name="Sgaramella V."/>
            <person name="Bhatnagar S.K."/>
            <person name="Fontana P."/>
            <person name="Gutin A."/>
            <person name="Van de Peer Y."/>
            <person name="Salamini F."/>
            <person name="Viola R."/>
        </authorList>
    </citation>
    <scope>NUCLEOTIDE SEQUENCE</scope>
</reference>
<dbReference type="EMBL" id="AM429796">
    <property type="protein sequence ID" value="CAN66881.1"/>
    <property type="molecule type" value="Genomic_DNA"/>
</dbReference>
<accession>A5ALX8</accession>
<name>A5ALX8_VITVI</name>
<dbReference type="AlphaFoldDB" id="A5ALX8"/>
<evidence type="ECO:0000313" key="1">
    <source>
        <dbReference type="EMBL" id="CAN66881.1"/>
    </source>
</evidence>
<gene>
    <name evidence="1" type="ORF">VITISV_009134</name>
</gene>
<proteinExistence type="predicted"/>
<protein>
    <submittedName>
        <fullName evidence="1">Uncharacterized protein</fullName>
    </submittedName>
</protein>